<evidence type="ECO:0000313" key="2">
    <source>
        <dbReference type="EMBL" id="CCC92230.1"/>
    </source>
</evidence>
<dbReference type="InterPro" id="IPR011989">
    <property type="entry name" value="ARM-like"/>
</dbReference>
<gene>
    <name evidence="2" type="ORF">TCIL3000_8_4510</name>
</gene>
<accession>G0US68</accession>
<sequence length="304" mass="33379">MSAHSPSVKSADIGVLEQINSNTDSLLALCETDSELRNYSLKFKLDQAVDGAAFQAKRKEGEEILHFQRTLQRMMGLALSVALHILRRTTKFYVNSSTQKGRSEANVVENLAQEGGDINLQRKSSVVEFCDGSDAWLEVGANLSQKAAELLCNIIICHPEFVKPHQTHLLRNGILDYVAEALNISQDHEMMCFLSGFKKEHMRLLANLTFQNGEVCSAVVGSAPLLTATLKATRIDVENPGMAEWAQFVIRNLCCSSSRAREKIGGLTPLGIAEETRELFGDTIERFIGPGGTTAMDASHPREG</sequence>
<dbReference type="InterPro" id="IPR019156">
    <property type="entry name" value="Ataxin-10_domain"/>
</dbReference>
<name>G0US68_TRYCI</name>
<protein>
    <recommendedName>
        <fullName evidence="1">Ataxin-10 domain-containing protein</fullName>
    </recommendedName>
</protein>
<dbReference type="Gene3D" id="1.25.10.10">
    <property type="entry name" value="Leucine-rich Repeat Variant"/>
    <property type="match status" value="1"/>
</dbReference>
<reference evidence="2" key="1">
    <citation type="journal article" date="2012" name="Proc. Natl. Acad. Sci. U.S.A.">
        <title>Antigenic diversity is generated by distinct evolutionary mechanisms in African trypanosome species.</title>
        <authorList>
            <person name="Jackson A.P."/>
            <person name="Berry A."/>
            <person name="Aslett M."/>
            <person name="Allison H.C."/>
            <person name="Burton P."/>
            <person name="Vavrova-Anderson J."/>
            <person name="Brown R."/>
            <person name="Browne H."/>
            <person name="Corton N."/>
            <person name="Hauser H."/>
            <person name="Gamble J."/>
            <person name="Gilderthorp R."/>
            <person name="Marcello L."/>
            <person name="McQuillan J."/>
            <person name="Otto T.D."/>
            <person name="Quail M.A."/>
            <person name="Sanders M.J."/>
            <person name="van Tonder A."/>
            <person name="Ginger M.L."/>
            <person name="Field M.C."/>
            <person name="Barry J.D."/>
            <person name="Hertz-Fowler C."/>
            <person name="Berriman M."/>
        </authorList>
    </citation>
    <scope>NUCLEOTIDE SEQUENCE</scope>
    <source>
        <strain evidence="2">IL3000</strain>
    </source>
</reference>
<dbReference type="InterPro" id="IPR016024">
    <property type="entry name" value="ARM-type_fold"/>
</dbReference>
<dbReference type="VEuPathDB" id="TriTrypDB:TcIL3000_8_4510"/>
<dbReference type="Pfam" id="PF09759">
    <property type="entry name" value="Atx10homo_assoc"/>
    <property type="match status" value="1"/>
</dbReference>
<dbReference type="AlphaFoldDB" id="G0US68"/>
<dbReference type="SUPFAM" id="SSF48371">
    <property type="entry name" value="ARM repeat"/>
    <property type="match status" value="1"/>
</dbReference>
<evidence type="ECO:0000259" key="1">
    <source>
        <dbReference type="Pfam" id="PF09759"/>
    </source>
</evidence>
<organism evidence="2">
    <name type="scientific">Trypanosoma congolense (strain IL3000)</name>
    <dbReference type="NCBI Taxonomy" id="1068625"/>
    <lineage>
        <taxon>Eukaryota</taxon>
        <taxon>Discoba</taxon>
        <taxon>Euglenozoa</taxon>
        <taxon>Kinetoplastea</taxon>
        <taxon>Metakinetoplastina</taxon>
        <taxon>Trypanosomatida</taxon>
        <taxon>Trypanosomatidae</taxon>
        <taxon>Trypanosoma</taxon>
        <taxon>Nannomonas</taxon>
    </lineage>
</organism>
<proteinExistence type="predicted"/>
<feature type="domain" description="Ataxin-10" evidence="1">
    <location>
        <begin position="197"/>
        <end position="279"/>
    </location>
</feature>
<dbReference type="EMBL" id="HE575321">
    <property type="protein sequence ID" value="CCC92230.1"/>
    <property type="molecule type" value="Genomic_DNA"/>
</dbReference>